<dbReference type="EMBL" id="UGYO01000001">
    <property type="protein sequence ID" value="SUI77447.1"/>
    <property type="molecule type" value="Genomic_DNA"/>
</dbReference>
<accession>A0A380BGV6</accession>
<dbReference type="PANTHER" id="PTHR30298:SF0">
    <property type="entry name" value="PROTEIN YBFL-RELATED"/>
    <property type="match status" value="1"/>
</dbReference>
<dbReference type="Proteomes" id="UP000254069">
    <property type="component" value="Unassembled WGS sequence"/>
</dbReference>
<evidence type="ECO:0000313" key="3">
    <source>
        <dbReference type="EMBL" id="SUI54490.1"/>
    </source>
</evidence>
<keyword evidence="12" id="KW-1185">Reference proteome</keyword>
<protein>
    <submittedName>
        <fullName evidence="9">Transposase</fullName>
    </submittedName>
</protein>
<dbReference type="InterPro" id="IPR032806">
    <property type="entry name" value="YbfD_N"/>
</dbReference>
<dbReference type="NCBIfam" id="NF033564">
    <property type="entry name" value="transpos_ISAs1"/>
    <property type="match status" value="1"/>
</dbReference>
<evidence type="ECO:0000313" key="8">
    <source>
        <dbReference type="EMBL" id="SUI80320.1"/>
    </source>
</evidence>
<evidence type="ECO:0000313" key="11">
    <source>
        <dbReference type="EMBL" id="SUJ11920.1"/>
    </source>
</evidence>
<feature type="domain" description="Transposase IS4-like" evidence="1">
    <location>
        <begin position="101"/>
        <end position="329"/>
    </location>
</feature>
<dbReference type="EMBL" id="UGYO01000001">
    <property type="protein sequence ID" value="SUI69263.1"/>
    <property type="molecule type" value="Genomic_DNA"/>
</dbReference>
<organism evidence="9 12">
    <name type="scientific">Shewanella algae</name>
    <dbReference type="NCBI Taxonomy" id="38313"/>
    <lineage>
        <taxon>Bacteria</taxon>
        <taxon>Pseudomonadati</taxon>
        <taxon>Pseudomonadota</taxon>
        <taxon>Gammaproteobacteria</taxon>
        <taxon>Alteromonadales</taxon>
        <taxon>Shewanellaceae</taxon>
        <taxon>Shewanella</taxon>
    </lineage>
</organism>
<dbReference type="InterPro" id="IPR051698">
    <property type="entry name" value="Transposase_11-like"/>
</dbReference>
<dbReference type="PANTHER" id="PTHR30298">
    <property type="entry name" value="H REPEAT-ASSOCIATED PREDICTED TRANSPOSASE"/>
    <property type="match status" value="1"/>
</dbReference>
<dbReference type="InterPro" id="IPR002559">
    <property type="entry name" value="Transposase_11"/>
</dbReference>
<proteinExistence type="predicted"/>
<dbReference type="GO" id="GO:0004803">
    <property type="term" value="F:transposase activity"/>
    <property type="evidence" value="ECO:0007669"/>
    <property type="project" value="InterPro"/>
</dbReference>
<evidence type="ECO:0000313" key="5">
    <source>
        <dbReference type="EMBL" id="SUI68710.1"/>
    </source>
</evidence>
<evidence type="ECO:0000259" key="1">
    <source>
        <dbReference type="Pfam" id="PF01609"/>
    </source>
</evidence>
<dbReference type="EMBL" id="UGYO01000002">
    <property type="protein sequence ID" value="SUJ05274.1"/>
    <property type="molecule type" value="Genomic_DNA"/>
</dbReference>
<dbReference type="Pfam" id="PF13808">
    <property type="entry name" value="DDE_Tnp_1_assoc"/>
    <property type="match status" value="1"/>
</dbReference>
<reference evidence="9 12" key="1">
    <citation type="submission" date="2018-06" db="EMBL/GenBank/DDBJ databases">
        <authorList>
            <consortium name="Pathogen Informatics"/>
            <person name="Doyle S."/>
        </authorList>
    </citation>
    <scope>NUCLEOTIDE SEQUENCE [LARGE SCALE GENOMIC DNA]</scope>
    <source>
        <strain evidence="9 12">NCTC10738</strain>
    </source>
</reference>
<dbReference type="GO" id="GO:0006313">
    <property type="term" value="P:DNA transposition"/>
    <property type="evidence" value="ECO:0007669"/>
    <property type="project" value="InterPro"/>
</dbReference>
<dbReference type="EMBL" id="UGYO01000001">
    <property type="protein sequence ID" value="SUI68710.1"/>
    <property type="molecule type" value="Genomic_DNA"/>
</dbReference>
<dbReference type="Pfam" id="PF01609">
    <property type="entry name" value="DDE_Tnp_1"/>
    <property type="match status" value="1"/>
</dbReference>
<dbReference type="EMBL" id="UGYO01000002">
    <property type="protein sequence ID" value="SUJ11920.1"/>
    <property type="molecule type" value="Genomic_DNA"/>
</dbReference>
<name>A0A380BGV6_9GAMM</name>
<evidence type="ECO:0000313" key="7">
    <source>
        <dbReference type="EMBL" id="SUI77447.1"/>
    </source>
</evidence>
<dbReference type="EMBL" id="UGYO01000002">
    <property type="protein sequence ID" value="SUJ00338.1"/>
    <property type="molecule type" value="Genomic_DNA"/>
</dbReference>
<dbReference type="InterPro" id="IPR047647">
    <property type="entry name" value="ISAs1_transpos"/>
</dbReference>
<dbReference type="EMBL" id="UGYO01000001">
    <property type="protein sequence ID" value="SUI80320.1"/>
    <property type="molecule type" value="Genomic_DNA"/>
</dbReference>
<dbReference type="GO" id="GO:0003677">
    <property type="term" value="F:DNA binding"/>
    <property type="evidence" value="ECO:0007669"/>
    <property type="project" value="InterPro"/>
</dbReference>
<evidence type="ECO:0000313" key="4">
    <source>
        <dbReference type="EMBL" id="SUI54991.1"/>
    </source>
</evidence>
<dbReference type="AlphaFoldDB" id="A0A380BGV6"/>
<gene>
    <name evidence="3" type="ORF">NCTC10738_00892</name>
    <name evidence="4" type="ORF">NCTC10738_00954</name>
    <name evidence="5" type="ORF">NCTC10738_02008</name>
    <name evidence="6" type="ORF">NCTC10738_02052</name>
    <name evidence="7" type="ORF">NCTC10738_02613</name>
    <name evidence="8" type="ORF">NCTC10738_02783</name>
    <name evidence="9" type="ORF">NCTC10738_03102</name>
    <name evidence="10" type="ORF">NCTC10738_03792</name>
    <name evidence="11" type="ORF">NCTC10738_04350</name>
</gene>
<evidence type="ECO:0000313" key="10">
    <source>
        <dbReference type="EMBL" id="SUJ05274.1"/>
    </source>
</evidence>
<evidence type="ECO:0000313" key="6">
    <source>
        <dbReference type="EMBL" id="SUI69263.1"/>
    </source>
</evidence>
<dbReference type="EMBL" id="UGYO01000001">
    <property type="protein sequence ID" value="SUI54991.1"/>
    <property type="molecule type" value="Genomic_DNA"/>
</dbReference>
<evidence type="ECO:0000313" key="12">
    <source>
        <dbReference type="Proteomes" id="UP000254069"/>
    </source>
</evidence>
<evidence type="ECO:0000259" key="2">
    <source>
        <dbReference type="Pfam" id="PF13808"/>
    </source>
</evidence>
<feature type="domain" description="H repeat-associated protein N-terminal" evidence="2">
    <location>
        <begin position="7"/>
        <end position="93"/>
    </location>
</feature>
<dbReference type="EMBL" id="UGYO01000001">
    <property type="protein sequence ID" value="SUI54490.1"/>
    <property type="molecule type" value="Genomic_DNA"/>
</dbReference>
<sequence length="366" mass="41283">MTMTLLKQLEQITDPRKDINLKHNLVDVVFLTLSAILSGATGWKSIQEFGEEQLDWLRLYRKFENGIPKRHCISNIIKALDSELLLQAIFGWINEQRQTEGKTVIALDGKTLRGAWSEDAKNALHVVSAFDVGNGITLYQDSSHSKGKEAEVARNMIDAMALDNAVLTLDALHCQVSTMNKIKQGNGDFIIQLKSNQPGLFEAVKTSFSKAYEQPELAIFEQFNMGHGRRERRTVMQIEAELSAELKKKWPHITSFIEVASERTVDGITSCSSRWYVSSLPLNAEEAARTIREHWGVENQLHWVLDVVFREDALKVTDPDGAKHLALFNRAALSAIRQHQGKKDSLAGKRRRAGWSPTFRSELLFG</sequence>
<evidence type="ECO:0000313" key="9">
    <source>
        <dbReference type="EMBL" id="SUJ00338.1"/>
    </source>
</evidence>